<reference evidence="1 2" key="1">
    <citation type="submission" date="2024-09" db="EMBL/GenBank/DDBJ databases">
        <authorList>
            <person name="Sun Q."/>
            <person name="Mori K."/>
        </authorList>
    </citation>
    <scope>NUCLEOTIDE SEQUENCE [LARGE SCALE GENOMIC DNA]</scope>
    <source>
        <strain evidence="1 2">CCM 3426</strain>
    </source>
</reference>
<dbReference type="RefSeq" id="WP_189648167.1">
    <property type="nucleotide sequence ID" value="NZ_BMRC01000006.1"/>
</dbReference>
<gene>
    <name evidence="1" type="ORF">ACFFV7_50970</name>
</gene>
<organism evidence="1 2">
    <name type="scientific">Nonomuraea spiralis</name>
    <dbReference type="NCBI Taxonomy" id="46182"/>
    <lineage>
        <taxon>Bacteria</taxon>
        <taxon>Bacillati</taxon>
        <taxon>Actinomycetota</taxon>
        <taxon>Actinomycetes</taxon>
        <taxon>Streptosporangiales</taxon>
        <taxon>Streptosporangiaceae</taxon>
        <taxon>Nonomuraea</taxon>
    </lineage>
</organism>
<keyword evidence="2" id="KW-1185">Reference proteome</keyword>
<proteinExistence type="predicted"/>
<evidence type="ECO:0000313" key="1">
    <source>
        <dbReference type="EMBL" id="MFB9209584.1"/>
    </source>
</evidence>
<dbReference type="Proteomes" id="UP001589647">
    <property type="component" value="Unassembled WGS sequence"/>
</dbReference>
<name>A0ABV5IYD8_9ACTN</name>
<protein>
    <submittedName>
        <fullName evidence="1">Uncharacterized protein</fullName>
    </submittedName>
</protein>
<accession>A0ABV5IYD8</accession>
<sequence>MARVVITSPTVPSTAGVAVTPTTFTVDGIAIPNGGKRALRVTNGSGASVNITEKFGPAAAVDGVAPADRVVAVAAAATKWFGPWSGAYAQDDGSVYIDISLPTTVTYEVVEITPK</sequence>
<dbReference type="EMBL" id="JBHMEI010000104">
    <property type="protein sequence ID" value="MFB9209584.1"/>
    <property type="molecule type" value="Genomic_DNA"/>
</dbReference>
<evidence type="ECO:0000313" key="2">
    <source>
        <dbReference type="Proteomes" id="UP001589647"/>
    </source>
</evidence>
<comment type="caution">
    <text evidence="1">The sequence shown here is derived from an EMBL/GenBank/DDBJ whole genome shotgun (WGS) entry which is preliminary data.</text>
</comment>